<dbReference type="GO" id="GO:0003676">
    <property type="term" value="F:nucleic acid binding"/>
    <property type="evidence" value="ECO:0007669"/>
    <property type="project" value="InterPro"/>
</dbReference>
<accession>A0A3N4IRA0</accession>
<organism evidence="4 5">
    <name type="scientific">Choiromyces venosus 120613-1</name>
    <dbReference type="NCBI Taxonomy" id="1336337"/>
    <lineage>
        <taxon>Eukaryota</taxon>
        <taxon>Fungi</taxon>
        <taxon>Dikarya</taxon>
        <taxon>Ascomycota</taxon>
        <taxon>Pezizomycotina</taxon>
        <taxon>Pezizomycetes</taxon>
        <taxon>Pezizales</taxon>
        <taxon>Tuberaceae</taxon>
        <taxon>Choiromyces</taxon>
    </lineage>
</organism>
<feature type="non-terminal residue" evidence="4">
    <location>
        <position position="375"/>
    </location>
</feature>
<feature type="region of interest" description="Disordered" evidence="2">
    <location>
        <begin position="171"/>
        <end position="191"/>
    </location>
</feature>
<feature type="compositionally biased region" description="Polar residues" evidence="2">
    <location>
        <begin position="223"/>
        <end position="242"/>
    </location>
</feature>
<reference evidence="4 5" key="1">
    <citation type="journal article" date="2018" name="Nat. Ecol. Evol.">
        <title>Pezizomycetes genomes reveal the molecular basis of ectomycorrhizal truffle lifestyle.</title>
        <authorList>
            <person name="Murat C."/>
            <person name="Payen T."/>
            <person name="Noel B."/>
            <person name="Kuo A."/>
            <person name="Morin E."/>
            <person name="Chen J."/>
            <person name="Kohler A."/>
            <person name="Krizsan K."/>
            <person name="Balestrini R."/>
            <person name="Da Silva C."/>
            <person name="Montanini B."/>
            <person name="Hainaut M."/>
            <person name="Levati E."/>
            <person name="Barry K.W."/>
            <person name="Belfiori B."/>
            <person name="Cichocki N."/>
            <person name="Clum A."/>
            <person name="Dockter R.B."/>
            <person name="Fauchery L."/>
            <person name="Guy J."/>
            <person name="Iotti M."/>
            <person name="Le Tacon F."/>
            <person name="Lindquist E.A."/>
            <person name="Lipzen A."/>
            <person name="Malagnac F."/>
            <person name="Mello A."/>
            <person name="Molinier V."/>
            <person name="Miyauchi S."/>
            <person name="Poulain J."/>
            <person name="Riccioni C."/>
            <person name="Rubini A."/>
            <person name="Sitrit Y."/>
            <person name="Splivallo R."/>
            <person name="Traeger S."/>
            <person name="Wang M."/>
            <person name="Zifcakova L."/>
            <person name="Wipf D."/>
            <person name="Zambonelli A."/>
            <person name="Paolocci F."/>
            <person name="Nowrousian M."/>
            <person name="Ottonello S."/>
            <person name="Baldrian P."/>
            <person name="Spatafora J.W."/>
            <person name="Henrissat B."/>
            <person name="Nagy L.G."/>
            <person name="Aury J.M."/>
            <person name="Wincker P."/>
            <person name="Grigoriev I.V."/>
            <person name="Bonfante P."/>
            <person name="Martin F.M."/>
        </authorList>
    </citation>
    <scope>NUCLEOTIDE SEQUENCE [LARGE SCALE GENOMIC DNA]</scope>
    <source>
        <strain evidence="4 5">120613-1</strain>
    </source>
</reference>
<name>A0A3N4IRA0_9PEZI</name>
<feature type="region of interest" description="Disordered" evidence="2">
    <location>
        <begin position="81"/>
        <end position="159"/>
    </location>
</feature>
<feature type="domain" description="CCHC-type" evidence="3">
    <location>
        <begin position="301"/>
        <end position="316"/>
    </location>
</feature>
<dbReference type="SUPFAM" id="SSF57756">
    <property type="entry name" value="Retrovirus zinc finger-like domains"/>
    <property type="match status" value="1"/>
</dbReference>
<dbReference type="InterPro" id="IPR001878">
    <property type="entry name" value="Znf_CCHC"/>
</dbReference>
<feature type="region of interest" description="Disordered" evidence="2">
    <location>
        <begin position="334"/>
        <end position="353"/>
    </location>
</feature>
<evidence type="ECO:0000259" key="3">
    <source>
        <dbReference type="PROSITE" id="PS50158"/>
    </source>
</evidence>
<keyword evidence="5" id="KW-1185">Reference proteome</keyword>
<feature type="compositionally biased region" description="Basic residues" evidence="2">
    <location>
        <begin position="120"/>
        <end position="134"/>
    </location>
</feature>
<feature type="compositionally biased region" description="Basic and acidic residues" evidence="2">
    <location>
        <begin position="135"/>
        <end position="144"/>
    </location>
</feature>
<dbReference type="AlphaFoldDB" id="A0A3N4IRA0"/>
<dbReference type="SMART" id="SM00343">
    <property type="entry name" value="ZnF_C2HC"/>
    <property type="match status" value="1"/>
</dbReference>
<gene>
    <name evidence="4" type="ORF">L873DRAFT_79885</name>
</gene>
<proteinExistence type="predicted"/>
<evidence type="ECO:0000256" key="2">
    <source>
        <dbReference type="SAM" id="MobiDB-lite"/>
    </source>
</evidence>
<keyword evidence="1" id="KW-0479">Metal-binding</keyword>
<feature type="compositionally biased region" description="Pro residues" evidence="2">
    <location>
        <begin position="341"/>
        <end position="351"/>
    </location>
</feature>
<evidence type="ECO:0000313" key="4">
    <source>
        <dbReference type="EMBL" id="RPA88336.1"/>
    </source>
</evidence>
<evidence type="ECO:0000313" key="5">
    <source>
        <dbReference type="Proteomes" id="UP000276215"/>
    </source>
</evidence>
<feature type="region of interest" description="Disordered" evidence="2">
    <location>
        <begin position="223"/>
        <end position="256"/>
    </location>
</feature>
<dbReference type="GO" id="GO:0008270">
    <property type="term" value="F:zinc ion binding"/>
    <property type="evidence" value="ECO:0007669"/>
    <property type="project" value="UniProtKB-KW"/>
</dbReference>
<keyword evidence="1" id="KW-0863">Zinc-finger</keyword>
<dbReference type="OrthoDB" id="5502476at2759"/>
<evidence type="ECO:0000256" key="1">
    <source>
        <dbReference type="PROSITE-ProRule" id="PRU00047"/>
    </source>
</evidence>
<protein>
    <recommendedName>
        <fullName evidence="3">CCHC-type domain-containing protein</fullName>
    </recommendedName>
</protein>
<dbReference type="PROSITE" id="PS50158">
    <property type="entry name" value="ZF_CCHC"/>
    <property type="match status" value="1"/>
</dbReference>
<dbReference type="Proteomes" id="UP000276215">
    <property type="component" value="Unassembled WGS sequence"/>
</dbReference>
<keyword evidence="1" id="KW-0862">Zinc</keyword>
<sequence length="375" mass="42335">MSVFEQGERTVFAYSRKVLKILRRKPARVNQFDKILIRYYIEGLGSQRLREMAIMSFQKPDSDETPSKVVKGVMRLAMQLKMKGYKRNGGGDGTESSDEEESSDDNDSDSSSDSDDDKAHRHSRKSGRRSKRSEKRSERKYADKAKKKGRSREDDSIHDEVKELRGMLQELMKSQKSSSSSTGVVTARSEEDIIPLDSYAVNRTYGGYPQQERYEDARFNQGQLGNRQPQYPNRRSQAQQYGNADPTPVMGRGQEQAHMGPTTFETFRNPYQPPRGGNPSAQPIVGPNGVLYYPMRNTLICYHCGEEGHVRPHCPKLRSYVPQSTLPENGRVDAQRREDILPPPTPHPPPSRAFDQAVSVVEIATTSSAFDGVKV</sequence>
<dbReference type="InterPro" id="IPR036875">
    <property type="entry name" value="Znf_CCHC_sf"/>
</dbReference>
<dbReference type="EMBL" id="ML121426">
    <property type="protein sequence ID" value="RPA88336.1"/>
    <property type="molecule type" value="Genomic_DNA"/>
</dbReference>
<feature type="compositionally biased region" description="Acidic residues" evidence="2">
    <location>
        <begin position="95"/>
        <end position="116"/>
    </location>
</feature>